<comment type="caution">
    <text evidence="2">The sequence shown here is derived from an EMBL/GenBank/DDBJ whole genome shotgun (WGS) entry which is preliminary data.</text>
</comment>
<dbReference type="Proteomes" id="UP000178650">
    <property type="component" value="Unassembled WGS sequence"/>
</dbReference>
<sequence>MRTEASAITLKMEVAERLIITGGSNFGVRYDDQKILKPADFSFVAFANSDFHRKSEAAVIKEILVCDYGVESSRIFAETMSSTTEENAEILKILLRRRPAFTGNESIAILTLLYHMEKALPVFLKAGLVVEPLFVENILADNGQIDRVCEYYGTPKGGKQYPLNWMRRLLSNSESLSALMDL</sequence>
<reference evidence="2 3" key="1">
    <citation type="journal article" date="2016" name="Nat. Commun.">
        <title>Thousands of microbial genomes shed light on interconnected biogeochemical processes in an aquifer system.</title>
        <authorList>
            <person name="Anantharaman K."/>
            <person name="Brown C.T."/>
            <person name="Hug L.A."/>
            <person name="Sharon I."/>
            <person name="Castelle C.J."/>
            <person name="Probst A.J."/>
            <person name="Thomas B.C."/>
            <person name="Singh A."/>
            <person name="Wilkins M.J."/>
            <person name="Karaoz U."/>
            <person name="Brodie E.L."/>
            <person name="Williams K.H."/>
            <person name="Hubbard S.S."/>
            <person name="Banfield J.F."/>
        </authorList>
    </citation>
    <scope>NUCLEOTIDE SEQUENCE [LARGE SCALE GENOMIC DNA]</scope>
</reference>
<dbReference type="EMBL" id="MHPJ01000012">
    <property type="protein sequence ID" value="OGZ78849.1"/>
    <property type="molecule type" value="Genomic_DNA"/>
</dbReference>
<protein>
    <recommendedName>
        <fullName evidence="1">DUF218 domain-containing protein</fullName>
    </recommendedName>
</protein>
<dbReference type="AlphaFoldDB" id="A0A1G2IVF4"/>
<feature type="domain" description="DUF218" evidence="1">
    <location>
        <begin position="49"/>
        <end position="137"/>
    </location>
</feature>
<evidence type="ECO:0000313" key="3">
    <source>
        <dbReference type="Proteomes" id="UP000178650"/>
    </source>
</evidence>
<dbReference type="InterPro" id="IPR003848">
    <property type="entry name" value="DUF218"/>
</dbReference>
<organism evidence="2 3">
    <name type="scientific">Candidatus Staskawiczbacteria bacterium RIFOXYB1_FULL_37_44</name>
    <dbReference type="NCBI Taxonomy" id="1802223"/>
    <lineage>
        <taxon>Bacteria</taxon>
        <taxon>Candidatus Staskawicziibacteriota</taxon>
    </lineage>
</organism>
<proteinExistence type="predicted"/>
<dbReference type="Gene3D" id="3.40.50.620">
    <property type="entry name" value="HUPs"/>
    <property type="match status" value="1"/>
</dbReference>
<dbReference type="InterPro" id="IPR014729">
    <property type="entry name" value="Rossmann-like_a/b/a_fold"/>
</dbReference>
<evidence type="ECO:0000313" key="2">
    <source>
        <dbReference type="EMBL" id="OGZ78849.1"/>
    </source>
</evidence>
<accession>A0A1G2IVF4</accession>
<name>A0A1G2IVF4_9BACT</name>
<gene>
    <name evidence="2" type="ORF">A2358_01090</name>
</gene>
<dbReference type="Pfam" id="PF02698">
    <property type="entry name" value="DUF218"/>
    <property type="match status" value="1"/>
</dbReference>
<evidence type="ECO:0000259" key="1">
    <source>
        <dbReference type="Pfam" id="PF02698"/>
    </source>
</evidence>